<comment type="caution">
    <text evidence="1">The sequence shown here is derived from an EMBL/GenBank/DDBJ whole genome shotgun (WGS) entry which is preliminary data.</text>
</comment>
<gene>
    <name evidence="1" type="ORF">XENOCAPTIV_007089</name>
</gene>
<evidence type="ECO:0000313" key="1">
    <source>
        <dbReference type="EMBL" id="MEQ2198056.1"/>
    </source>
</evidence>
<protein>
    <submittedName>
        <fullName evidence="1">Uncharacterized protein</fullName>
    </submittedName>
</protein>
<reference evidence="1 2" key="1">
    <citation type="submission" date="2021-06" db="EMBL/GenBank/DDBJ databases">
        <authorList>
            <person name="Palmer J.M."/>
        </authorList>
    </citation>
    <scope>NUCLEOTIDE SEQUENCE [LARGE SCALE GENOMIC DNA]</scope>
    <source>
        <strain evidence="1 2">XC_2019</strain>
        <tissue evidence="1">Muscle</tissue>
    </source>
</reference>
<accession>A0ABV0QQG4</accession>
<name>A0ABV0QQG4_9TELE</name>
<organism evidence="1 2">
    <name type="scientific">Xenoophorus captivus</name>
    <dbReference type="NCBI Taxonomy" id="1517983"/>
    <lineage>
        <taxon>Eukaryota</taxon>
        <taxon>Metazoa</taxon>
        <taxon>Chordata</taxon>
        <taxon>Craniata</taxon>
        <taxon>Vertebrata</taxon>
        <taxon>Euteleostomi</taxon>
        <taxon>Actinopterygii</taxon>
        <taxon>Neopterygii</taxon>
        <taxon>Teleostei</taxon>
        <taxon>Neoteleostei</taxon>
        <taxon>Acanthomorphata</taxon>
        <taxon>Ovalentaria</taxon>
        <taxon>Atherinomorphae</taxon>
        <taxon>Cyprinodontiformes</taxon>
        <taxon>Goodeidae</taxon>
        <taxon>Xenoophorus</taxon>
    </lineage>
</organism>
<dbReference type="EMBL" id="JAHRIN010018603">
    <property type="protein sequence ID" value="MEQ2198056.1"/>
    <property type="molecule type" value="Genomic_DNA"/>
</dbReference>
<sequence>MNRTGREMKMKKACRHSCIQNLSGPPCSAFHVLPYWHKDTNTLNSGIMHILNHMCFLNVLQISLLSAGHAANTNTYFKAAGIAELPVHHTKLGRNCSPKNSLPPPS</sequence>
<keyword evidence="2" id="KW-1185">Reference proteome</keyword>
<proteinExistence type="predicted"/>
<evidence type="ECO:0000313" key="2">
    <source>
        <dbReference type="Proteomes" id="UP001434883"/>
    </source>
</evidence>
<dbReference type="Proteomes" id="UP001434883">
    <property type="component" value="Unassembled WGS sequence"/>
</dbReference>